<dbReference type="PANTHER" id="PTHR43293:SF1">
    <property type="entry name" value="ACETATE COA-TRANSFERASE YDIF"/>
    <property type="match status" value="1"/>
</dbReference>
<dbReference type="SUPFAM" id="SSF100950">
    <property type="entry name" value="NagB/RpiA/CoA transferase-like"/>
    <property type="match status" value="1"/>
</dbReference>
<dbReference type="Gene3D" id="3.40.1080.10">
    <property type="entry name" value="Glutaconate Coenzyme A-transferase"/>
    <property type="match status" value="1"/>
</dbReference>
<accession>X1L7Q7</accession>
<dbReference type="InterPro" id="IPR037171">
    <property type="entry name" value="NagB/RpiA_transferase-like"/>
</dbReference>
<sequence length="58" mass="6808">DKGLVLKEIAPGIDIDRDILSQMEFKPDIADDLHEMDLRIFREEKMGIRDEIRGKRLI</sequence>
<proteinExistence type="predicted"/>
<protein>
    <submittedName>
        <fullName evidence="1">Uncharacterized protein</fullName>
    </submittedName>
</protein>
<dbReference type="PANTHER" id="PTHR43293">
    <property type="entry name" value="ACETATE COA-TRANSFERASE YDIF"/>
    <property type="match status" value="1"/>
</dbReference>
<reference evidence="1" key="1">
    <citation type="journal article" date="2014" name="Front. Microbiol.">
        <title>High frequency of phylogenetically diverse reductive dehalogenase-homologous genes in deep subseafloor sedimentary metagenomes.</title>
        <authorList>
            <person name="Kawai M."/>
            <person name="Futagami T."/>
            <person name="Toyoda A."/>
            <person name="Takaki Y."/>
            <person name="Nishi S."/>
            <person name="Hori S."/>
            <person name="Arai W."/>
            <person name="Tsubouchi T."/>
            <person name="Morono Y."/>
            <person name="Uchiyama I."/>
            <person name="Ito T."/>
            <person name="Fujiyama A."/>
            <person name="Inagaki F."/>
            <person name="Takami H."/>
        </authorList>
    </citation>
    <scope>NUCLEOTIDE SEQUENCE</scope>
    <source>
        <strain evidence="1">Expedition CK06-06</strain>
    </source>
</reference>
<name>X1L7Q7_9ZZZZ</name>
<organism evidence="1">
    <name type="scientific">marine sediment metagenome</name>
    <dbReference type="NCBI Taxonomy" id="412755"/>
    <lineage>
        <taxon>unclassified sequences</taxon>
        <taxon>metagenomes</taxon>
        <taxon>ecological metagenomes</taxon>
    </lineage>
</organism>
<gene>
    <name evidence="1" type="ORF">S06H3_13574</name>
</gene>
<dbReference type="AlphaFoldDB" id="X1L7Q7"/>
<feature type="non-terminal residue" evidence="1">
    <location>
        <position position="1"/>
    </location>
</feature>
<evidence type="ECO:0000313" key="1">
    <source>
        <dbReference type="EMBL" id="GAI15362.1"/>
    </source>
</evidence>
<comment type="caution">
    <text evidence="1">The sequence shown here is derived from an EMBL/GenBank/DDBJ whole genome shotgun (WGS) entry which is preliminary data.</text>
</comment>
<dbReference type="EMBL" id="BARV01006633">
    <property type="protein sequence ID" value="GAI15362.1"/>
    <property type="molecule type" value="Genomic_DNA"/>
</dbReference>